<organism evidence="1">
    <name type="scientific">Harvfovirus sp</name>
    <dbReference type="NCBI Taxonomy" id="2487768"/>
    <lineage>
        <taxon>Viruses</taxon>
        <taxon>Varidnaviria</taxon>
        <taxon>Bamfordvirae</taxon>
        <taxon>Nucleocytoviricota</taxon>
        <taxon>Megaviricetes</taxon>
        <taxon>Imitervirales</taxon>
        <taxon>Mimiviridae</taxon>
        <taxon>Klosneuvirinae</taxon>
    </lineage>
</organism>
<protein>
    <submittedName>
        <fullName evidence="1">Uncharacterized protein</fullName>
    </submittedName>
</protein>
<proteinExistence type="predicted"/>
<name>A0A3G5A6N6_9VIRU</name>
<reference evidence="1" key="1">
    <citation type="submission" date="2018-10" db="EMBL/GenBank/DDBJ databases">
        <title>Hidden diversity of soil giant viruses.</title>
        <authorList>
            <person name="Schulz F."/>
            <person name="Alteio L."/>
            <person name="Goudeau D."/>
            <person name="Ryan E.M."/>
            <person name="Malmstrom R.R."/>
            <person name="Blanchard J."/>
            <person name="Woyke T."/>
        </authorList>
    </citation>
    <scope>NUCLEOTIDE SEQUENCE</scope>
    <source>
        <strain evidence="1">HAV1</strain>
    </source>
</reference>
<evidence type="ECO:0000313" key="1">
    <source>
        <dbReference type="EMBL" id="AYV81901.1"/>
    </source>
</evidence>
<accession>A0A3G5A6N6</accession>
<dbReference type="EMBL" id="MK072317">
    <property type="protein sequence ID" value="AYV81901.1"/>
    <property type="molecule type" value="Genomic_DNA"/>
</dbReference>
<sequence>MGFIVERPFALGNRENRQSASRELVLPADWGAKNVIMGKLFI</sequence>
<gene>
    <name evidence="1" type="ORF">Harvfovirus75_7</name>
</gene>